<dbReference type="InterPro" id="IPR018490">
    <property type="entry name" value="cNMP-bd_dom_sf"/>
</dbReference>
<dbReference type="Gene3D" id="2.60.120.10">
    <property type="entry name" value="Jelly Rolls"/>
    <property type="match status" value="1"/>
</dbReference>
<evidence type="ECO:0000313" key="1">
    <source>
        <dbReference type="EMBL" id="NIJ44079.1"/>
    </source>
</evidence>
<dbReference type="Proteomes" id="UP000745859">
    <property type="component" value="Unassembled WGS sequence"/>
</dbReference>
<sequence>MEHLIALFNSVYPLTNQDINLLRERLFIQTIDKNTIHSYNGKICKKLSFVKSGIFKVVKTDEKGNSYIPYFITSGHFAVDIDSFSNKTNSEEDIISLIPSEIITITNIDYDYFEKEIFSFSKIISILKERALLEKMKFKSEMLIDDATTKYKKLRQRQPEIIQQVSQNEIALHLGISQYTLSRIKSKK</sequence>
<keyword evidence="2" id="KW-1185">Reference proteome</keyword>
<gene>
    <name evidence="1" type="ORF">FHR24_000518</name>
</gene>
<dbReference type="EMBL" id="JAASQL010000001">
    <property type="protein sequence ID" value="NIJ44079.1"/>
    <property type="molecule type" value="Genomic_DNA"/>
</dbReference>
<name>A0ABX0U6V3_9FLAO</name>
<comment type="caution">
    <text evidence="1">The sequence shown here is derived from an EMBL/GenBank/DDBJ whole genome shotgun (WGS) entry which is preliminary data.</text>
</comment>
<organism evidence="1 2">
    <name type="scientific">Wenyingzhuangia heitensis</name>
    <dbReference type="NCBI Taxonomy" id="1487859"/>
    <lineage>
        <taxon>Bacteria</taxon>
        <taxon>Pseudomonadati</taxon>
        <taxon>Bacteroidota</taxon>
        <taxon>Flavobacteriia</taxon>
        <taxon>Flavobacteriales</taxon>
        <taxon>Flavobacteriaceae</taxon>
        <taxon>Wenyingzhuangia</taxon>
    </lineage>
</organism>
<accession>A0ABX0U6V3</accession>
<dbReference type="InterPro" id="IPR014710">
    <property type="entry name" value="RmlC-like_jellyroll"/>
</dbReference>
<protein>
    <submittedName>
        <fullName evidence="1">CRP-like cAMP-binding protein</fullName>
    </submittedName>
</protein>
<proteinExistence type="predicted"/>
<evidence type="ECO:0000313" key="2">
    <source>
        <dbReference type="Proteomes" id="UP000745859"/>
    </source>
</evidence>
<reference evidence="1 2" key="1">
    <citation type="submission" date="2020-03" db="EMBL/GenBank/DDBJ databases">
        <title>Genomic Encyclopedia of Type Strains, Phase IV (KMG-IV): sequencing the most valuable type-strain genomes for metagenomic binning, comparative biology and taxonomic classification.</title>
        <authorList>
            <person name="Goeker M."/>
        </authorList>
    </citation>
    <scope>NUCLEOTIDE SEQUENCE [LARGE SCALE GENOMIC DNA]</scope>
    <source>
        <strain evidence="1 2">DSM 101599</strain>
    </source>
</reference>
<dbReference type="SUPFAM" id="SSF51206">
    <property type="entry name" value="cAMP-binding domain-like"/>
    <property type="match status" value="1"/>
</dbReference>
<dbReference type="RefSeq" id="WP_167183442.1">
    <property type="nucleotide sequence ID" value="NZ_JAASQL010000001.1"/>
</dbReference>